<organism evidence="1 2">
    <name type="scientific">Streptomyces alkaliterrae</name>
    <dbReference type="NCBI Taxonomy" id="2213162"/>
    <lineage>
        <taxon>Bacteria</taxon>
        <taxon>Bacillati</taxon>
        <taxon>Actinomycetota</taxon>
        <taxon>Actinomycetes</taxon>
        <taxon>Kitasatosporales</taxon>
        <taxon>Streptomycetaceae</taxon>
        <taxon>Streptomyces</taxon>
    </lineage>
</organism>
<feature type="non-terminal residue" evidence="1">
    <location>
        <position position="36"/>
    </location>
</feature>
<protein>
    <submittedName>
        <fullName evidence="1">Nitroreductase family protein</fullName>
    </submittedName>
</protein>
<name>A0A7W3X0T6_9ACTN</name>
<dbReference type="EMBL" id="JABJXA010000228">
    <property type="protein sequence ID" value="MBB1261922.1"/>
    <property type="molecule type" value="Genomic_DNA"/>
</dbReference>
<proteinExistence type="predicted"/>
<evidence type="ECO:0000313" key="2">
    <source>
        <dbReference type="Proteomes" id="UP000517765"/>
    </source>
</evidence>
<dbReference type="Proteomes" id="UP000517765">
    <property type="component" value="Unassembled WGS sequence"/>
</dbReference>
<sequence length="36" mass="3994">MAFVLDETAQNLLFREAHTANTFSDAPVTDEQIKAV</sequence>
<reference evidence="2" key="1">
    <citation type="submission" date="2020-05" db="EMBL/GenBank/DDBJ databases">
        <title>Classification of alakaliphilic streptomycetes isolated from an alkaline soil next to Lonar Crater, India and a proposal for the recognition of Streptomyces alkaliterrae sp. nov.</title>
        <authorList>
            <person name="Golinska P."/>
        </authorList>
    </citation>
    <scope>NUCLEOTIDE SEQUENCE [LARGE SCALE GENOMIC DNA]</scope>
    <source>
        <strain evidence="2">OF8</strain>
    </source>
</reference>
<gene>
    <name evidence="1" type="ORF">H3147_24365</name>
</gene>
<evidence type="ECO:0000313" key="1">
    <source>
        <dbReference type="EMBL" id="MBB1261922.1"/>
    </source>
</evidence>
<accession>A0A7W3X0T6</accession>
<comment type="caution">
    <text evidence="1">The sequence shown here is derived from an EMBL/GenBank/DDBJ whole genome shotgun (WGS) entry which is preliminary data.</text>
</comment>
<dbReference type="AlphaFoldDB" id="A0A7W3X0T6"/>